<dbReference type="InterPro" id="IPR032710">
    <property type="entry name" value="NTF2-like_dom_sf"/>
</dbReference>
<evidence type="ECO:0000313" key="1">
    <source>
        <dbReference type="EMBL" id="KTD43668.1"/>
    </source>
</evidence>
<keyword evidence="3" id="KW-1185">Reference proteome</keyword>
<protein>
    <recommendedName>
        <fullName evidence="5">SnoaL-like domain</fullName>
    </recommendedName>
</protein>
<evidence type="ECO:0000313" key="2">
    <source>
        <dbReference type="EMBL" id="STY17344.1"/>
    </source>
</evidence>
<evidence type="ECO:0008006" key="5">
    <source>
        <dbReference type="Google" id="ProtNLM"/>
    </source>
</evidence>
<proteinExistence type="predicted"/>
<organism evidence="2 4">
    <name type="scientific">Legionella quateirensis</name>
    <dbReference type="NCBI Taxonomy" id="45072"/>
    <lineage>
        <taxon>Bacteria</taxon>
        <taxon>Pseudomonadati</taxon>
        <taxon>Pseudomonadota</taxon>
        <taxon>Gammaproteobacteria</taxon>
        <taxon>Legionellales</taxon>
        <taxon>Legionellaceae</taxon>
        <taxon>Legionella</taxon>
    </lineage>
</organism>
<dbReference type="EMBL" id="LNYR01000046">
    <property type="protein sequence ID" value="KTD43668.1"/>
    <property type="molecule type" value="Genomic_DNA"/>
</dbReference>
<dbReference type="EMBL" id="UGOW01000001">
    <property type="protein sequence ID" value="STY17344.1"/>
    <property type="molecule type" value="Genomic_DNA"/>
</dbReference>
<dbReference type="STRING" id="45072.Lqua_3022"/>
<dbReference type="Proteomes" id="UP000254230">
    <property type="component" value="Unassembled WGS sequence"/>
</dbReference>
<dbReference type="RefSeq" id="WP_058475147.1">
    <property type="nucleotide sequence ID" value="NZ_CAAAIL010000003.1"/>
</dbReference>
<dbReference type="AlphaFoldDB" id="A0A378KR22"/>
<dbReference type="SUPFAM" id="SSF54427">
    <property type="entry name" value="NTF2-like"/>
    <property type="match status" value="1"/>
</dbReference>
<name>A0A378KR22_9GAMM</name>
<dbReference type="Gene3D" id="3.10.450.50">
    <property type="match status" value="1"/>
</dbReference>
<reference evidence="1 3" key="1">
    <citation type="submission" date="2015-11" db="EMBL/GenBank/DDBJ databases">
        <title>Genomic analysis of 38 Legionella species identifies large and diverse effector repertoires.</title>
        <authorList>
            <person name="Burstein D."/>
            <person name="Amaro F."/>
            <person name="Zusman T."/>
            <person name="Lifshitz Z."/>
            <person name="Cohen O."/>
            <person name="Gilbert J.A."/>
            <person name="Pupko T."/>
            <person name="Shuman H.A."/>
            <person name="Segal G."/>
        </authorList>
    </citation>
    <scope>NUCLEOTIDE SEQUENCE [LARGE SCALE GENOMIC DNA]</scope>
    <source>
        <strain evidence="1 3">ATCC 49507</strain>
    </source>
</reference>
<sequence>MDKKALEVFIADFYQAWKNRDEEKIPTFYDENIRAYSDFTEITLKDILNRLEFSKTKFAEVNYIIEDQFIDEAEGKIAIRMKQRHILKDGGLVKWESIMHYKIVNHKITELWMSFYPNADYLNNDQF</sequence>
<accession>A0A378KR22</accession>
<evidence type="ECO:0000313" key="4">
    <source>
        <dbReference type="Proteomes" id="UP000254230"/>
    </source>
</evidence>
<gene>
    <name evidence="1" type="ORF">Lqua_3022</name>
    <name evidence="2" type="ORF">NCTC12376_01141</name>
</gene>
<reference evidence="2 4" key="2">
    <citation type="submission" date="2018-06" db="EMBL/GenBank/DDBJ databases">
        <authorList>
            <consortium name="Pathogen Informatics"/>
            <person name="Doyle S."/>
        </authorList>
    </citation>
    <scope>NUCLEOTIDE SEQUENCE [LARGE SCALE GENOMIC DNA]</scope>
    <source>
        <strain evidence="2 4">NCTC12376</strain>
    </source>
</reference>
<dbReference type="OrthoDB" id="5643759at2"/>
<evidence type="ECO:0000313" key="3">
    <source>
        <dbReference type="Proteomes" id="UP000054639"/>
    </source>
</evidence>
<dbReference type="Proteomes" id="UP000054639">
    <property type="component" value="Unassembled WGS sequence"/>
</dbReference>